<keyword evidence="5" id="KW-1185">Reference proteome</keyword>
<dbReference type="AlphaFoldDB" id="A0AAV5GQN4"/>
<keyword evidence="3" id="KW-0560">Oxidoreductase</keyword>
<dbReference type="PROSITE" id="PS00061">
    <property type="entry name" value="ADH_SHORT"/>
    <property type="match status" value="1"/>
</dbReference>
<dbReference type="Pfam" id="PF00106">
    <property type="entry name" value="adh_short"/>
    <property type="match status" value="1"/>
</dbReference>
<gene>
    <name evidence="4" type="ORF">Rhopal_004849-T1</name>
</gene>
<dbReference type="InterPro" id="IPR002347">
    <property type="entry name" value="SDR_fam"/>
</dbReference>
<organism evidence="4 5">
    <name type="scientific">Rhodotorula paludigena</name>
    <dbReference type="NCBI Taxonomy" id="86838"/>
    <lineage>
        <taxon>Eukaryota</taxon>
        <taxon>Fungi</taxon>
        <taxon>Dikarya</taxon>
        <taxon>Basidiomycota</taxon>
        <taxon>Pucciniomycotina</taxon>
        <taxon>Microbotryomycetes</taxon>
        <taxon>Sporidiobolales</taxon>
        <taxon>Sporidiobolaceae</taxon>
        <taxon>Rhodotorula</taxon>
    </lineage>
</organism>
<dbReference type="EMBL" id="BQKY01000009">
    <property type="protein sequence ID" value="GJN91826.1"/>
    <property type="molecule type" value="Genomic_DNA"/>
</dbReference>
<evidence type="ECO:0008006" key="6">
    <source>
        <dbReference type="Google" id="ProtNLM"/>
    </source>
</evidence>
<dbReference type="Proteomes" id="UP001342314">
    <property type="component" value="Unassembled WGS sequence"/>
</dbReference>
<dbReference type="GO" id="GO:0005737">
    <property type="term" value="C:cytoplasm"/>
    <property type="evidence" value="ECO:0007669"/>
    <property type="project" value="TreeGrafter"/>
</dbReference>
<dbReference type="PANTHER" id="PTHR43544:SF7">
    <property type="entry name" value="NADB-LER2"/>
    <property type="match status" value="1"/>
</dbReference>
<dbReference type="InterPro" id="IPR036291">
    <property type="entry name" value="NAD(P)-bd_dom_sf"/>
</dbReference>
<evidence type="ECO:0000256" key="1">
    <source>
        <dbReference type="ARBA" id="ARBA00006484"/>
    </source>
</evidence>
<dbReference type="InterPro" id="IPR051468">
    <property type="entry name" value="Fungal_SecMetab_SDRs"/>
</dbReference>
<evidence type="ECO:0000313" key="5">
    <source>
        <dbReference type="Proteomes" id="UP001342314"/>
    </source>
</evidence>
<dbReference type="InterPro" id="IPR020904">
    <property type="entry name" value="Sc_DH/Rdtase_CS"/>
</dbReference>
<keyword evidence="2" id="KW-0521">NADP</keyword>
<evidence type="ECO:0000256" key="2">
    <source>
        <dbReference type="ARBA" id="ARBA00022857"/>
    </source>
</evidence>
<dbReference type="Gene3D" id="3.40.50.720">
    <property type="entry name" value="NAD(P)-binding Rossmann-like Domain"/>
    <property type="match status" value="1"/>
</dbReference>
<dbReference type="GO" id="GO:0016491">
    <property type="term" value="F:oxidoreductase activity"/>
    <property type="evidence" value="ECO:0007669"/>
    <property type="project" value="UniProtKB-KW"/>
</dbReference>
<comment type="similarity">
    <text evidence="1">Belongs to the short-chain dehydrogenases/reductases (SDR) family.</text>
</comment>
<dbReference type="PANTHER" id="PTHR43544">
    <property type="entry name" value="SHORT-CHAIN DEHYDROGENASE/REDUCTASE"/>
    <property type="match status" value="1"/>
</dbReference>
<evidence type="ECO:0000313" key="4">
    <source>
        <dbReference type="EMBL" id="GJN91826.1"/>
    </source>
</evidence>
<evidence type="ECO:0000256" key="3">
    <source>
        <dbReference type="ARBA" id="ARBA00023002"/>
    </source>
</evidence>
<accession>A0AAV5GQN4</accession>
<sequence>MSPTTFLVSGTERGLGLGFVRQLAQRDNVLIFAGVIDPEHPDADEVKKVAEETGKVCVVKLVSASEEDAQAVAALVKEKAGKLDYVIANAGIMTARVQTLETPPEQLHKHFAVNTVGPYVLFQTFAPLLFASPSPHFLAISSTLGSMVLAGPSHPTVAYSMSKAALNMFVVKIAHEYGAKHNLAAYVLSPGWVATAQGNTSAMTFGGHPEHSIEEAVGKLLKVVDGATRESAGGKFLQYTGEELPW</sequence>
<dbReference type="SUPFAM" id="SSF51735">
    <property type="entry name" value="NAD(P)-binding Rossmann-fold domains"/>
    <property type="match status" value="1"/>
</dbReference>
<reference evidence="4 5" key="1">
    <citation type="submission" date="2021-12" db="EMBL/GenBank/DDBJ databases">
        <title>High titer production of polyol ester of fatty acids by Rhodotorula paludigena BS15 towards product separation-free biomass refinery.</title>
        <authorList>
            <person name="Mano J."/>
            <person name="Ono H."/>
            <person name="Tanaka T."/>
            <person name="Naito K."/>
            <person name="Sushida H."/>
            <person name="Ike M."/>
            <person name="Tokuyasu K."/>
            <person name="Kitaoka M."/>
        </authorList>
    </citation>
    <scope>NUCLEOTIDE SEQUENCE [LARGE SCALE GENOMIC DNA]</scope>
    <source>
        <strain evidence="4 5">BS15</strain>
    </source>
</reference>
<proteinExistence type="inferred from homology"/>
<name>A0AAV5GQN4_9BASI</name>
<comment type="caution">
    <text evidence="4">The sequence shown here is derived from an EMBL/GenBank/DDBJ whole genome shotgun (WGS) entry which is preliminary data.</text>
</comment>
<protein>
    <recommendedName>
        <fullName evidence="6">NAD(P)-binding protein</fullName>
    </recommendedName>
</protein>
<dbReference type="PRINTS" id="PR00081">
    <property type="entry name" value="GDHRDH"/>
</dbReference>